<dbReference type="PANTHER" id="PTHR23419">
    <property type="entry name" value="DIVALENT CATION TOLERANCE CUTA-RELATED"/>
    <property type="match status" value="1"/>
</dbReference>
<protein>
    <recommendedName>
        <fullName evidence="4">Divalent cation tolerance protein</fullName>
    </recommendedName>
</protein>
<dbReference type="PANTHER" id="PTHR23419:SF8">
    <property type="entry name" value="FI09726P"/>
    <property type="match status" value="1"/>
</dbReference>
<dbReference type="InterPro" id="IPR004323">
    <property type="entry name" value="Ion_tolerance_CutA"/>
</dbReference>
<dbReference type="OrthoDB" id="37622at2"/>
<evidence type="ECO:0008006" key="4">
    <source>
        <dbReference type="Google" id="ProtNLM"/>
    </source>
</evidence>
<evidence type="ECO:0000313" key="2">
    <source>
        <dbReference type="EMBL" id="EAZ91080.1"/>
    </source>
</evidence>
<dbReference type="SUPFAM" id="SSF54913">
    <property type="entry name" value="GlnB-like"/>
    <property type="match status" value="1"/>
</dbReference>
<dbReference type="RefSeq" id="WP_008275901.1">
    <property type="nucleotide sequence ID" value="NZ_AAXW01000017.1"/>
</dbReference>
<dbReference type="Proteomes" id="UP000003781">
    <property type="component" value="Unassembled WGS sequence"/>
</dbReference>
<dbReference type="AlphaFoldDB" id="A3IR90"/>
<dbReference type="GO" id="GO:0010038">
    <property type="term" value="P:response to metal ion"/>
    <property type="evidence" value="ECO:0007669"/>
    <property type="project" value="InterPro"/>
</dbReference>
<dbReference type="Gene3D" id="3.30.70.120">
    <property type="match status" value="1"/>
</dbReference>
<dbReference type="Pfam" id="PF03091">
    <property type="entry name" value="CutA1"/>
    <property type="match status" value="1"/>
</dbReference>
<organism evidence="2 3">
    <name type="scientific">Crocosphaera chwakensis CCY0110</name>
    <dbReference type="NCBI Taxonomy" id="391612"/>
    <lineage>
        <taxon>Bacteria</taxon>
        <taxon>Bacillati</taxon>
        <taxon>Cyanobacteriota</taxon>
        <taxon>Cyanophyceae</taxon>
        <taxon>Oscillatoriophycideae</taxon>
        <taxon>Chroococcales</taxon>
        <taxon>Aphanothecaceae</taxon>
        <taxon>Crocosphaera</taxon>
        <taxon>Crocosphaera chwakensis</taxon>
    </lineage>
</organism>
<accession>A3IR90</accession>
<name>A3IR90_9CHRO</name>
<evidence type="ECO:0000256" key="1">
    <source>
        <dbReference type="ARBA" id="ARBA00010169"/>
    </source>
</evidence>
<dbReference type="eggNOG" id="COG1324">
    <property type="taxonomic scope" value="Bacteria"/>
</dbReference>
<comment type="similarity">
    <text evidence="1">Belongs to the CutA family.</text>
</comment>
<keyword evidence="3" id="KW-1185">Reference proteome</keyword>
<dbReference type="InterPro" id="IPR015867">
    <property type="entry name" value="N-reg_PII/ATP_PRibTrfase_C"/>
</dbReference>
<dbReference type="GO" id="GO:0005507">
    <property type="term" value="F:copper ion binding"/>
    <property type="evidence" value="ECO:0007669"/>
    <property type="project" value="TreeGrafter"/>
</dbReference>
<reference evidence="2 3" key="1">
    <citation type="submission" date="2007-03" db="EMBL/GenBank/DDBJ databases">
        <authorList>
            <person name="Stal L."/>
            <person name="Ferriera S."/>
            <person name="Johnson J."/>
            <person name="Kravitz S."/>
            <person name="Beeson K."/>
            <person name="Sutton G."/>
            <person name="Rogers Y.-H."/>
            <person name="Friedman R."/>
            <person name="Frazier M."/>
            <person name="Venter J.C."/>
        </authorList>
    </citation>
    <scope>NUCLEOTIDE SEQUENCE [LARGE SCALE GENOMIC DNA]</scope>
    <source>
        <strain evidence="2 3">CCY0110</strain>
    </source>
</reference>
<comment type="caution">
    <text evidence="2">The sequence shown here is derived from an EMBL/GenBank/DDBJ whole genome shotgun (WGS) entry which is preliminary data.</text>
</comment>
<sequence length="106" mass="12095">MSSSFIVVITTTSKKEDANQIAKTLLEKNLAGCIQILGPISSHYYWKNELCTDEEWLCLIKSSENNYQTLEKTIQNIHPYDVPEIISLSILEGSQGYLSWLNQQLK</sequence>
<gene>
    <name evidence="2" type="ORF">CY0110_27750</name>
</gene>
<evidence type="ECO:0000313" key="3">
    <source>
        <dbReference type="Proteomes" id="UP000003781"/>
    </source>
</evidence>
<dbReference type="EMBL" id="AAXW01000017">
    <property type="protein sequence ID" value="EAZ91080.1"/>
    <property type="molecule type" value="Genomic_DNA"/>
</dbReference>
<proteinExistence type="inferred from homology"/>
<dbReference type="InterPro" id="IPR011322">
    <property type="entry name" value="N-reg_PII-like_a/b"/>
</dbReference>